<dbReference type="GO" id="GO:0030572">
    <property type="term" value="F:phosphatidyltransferase activity"/>
    <property type="evidence" value="ECO:0007669"/>
    <property type="project" value="UniProtKB-ARBA"/>
</dbReference>
<keyword evidence="2" id="KW-0540">Nuclease</keyword>
<keyword evidence="3" id="KW-1185">Reference proteome</keyword>
<dbReference type="GO" id="GO:0032049">
    <property type="term" value="P:cardiolipin biosynthetic process"/>
    <property type="evidence" value="ECO:0007669"/>
    <property type="project" value="UniProtKB-ARBA"/>
</dbReference>
<gene>
    <name evidence="2" type="ordered locus">Caur_2917</name>
</gene>
<dbReference type="PROSITE" id="PS50035">
    <property type="entry name" value="PLD"/>
    <property type="match status" value="1"/>
</dbReference>
<dbReference type="RefSeq" id="WP_012258769.1">
    <property type="nucleotide sequence ID" value="NC_010175.1"/>
</dbReference>
<evidence type="ECO:0000313" key="2">
    <source>
        <dbReference type="EMBL" id="ABY36116.1"/>
    </source>
</evidence>
<dbReference type="EMBL" id="CP000909">
    <property type="protein sequence ID" value="ABY36116.1"/>
    <property type="molecule type" value="Genomic_DNA"/>
</dbReference>
<dbReference type="InterPro" id="IPR025202">
    <property type="entry name" value="PLD-like_dom"/>
</dbReference>
<dbReference type="PATRIC" id="fig|324602.8.peg.3287"/>
<dbReference type="KEGG" id="cau:Caur_2917"/>
<dbReference type="STRING" id="324602.Caur_2917"/>
<protein>
    <submittedName>
        <fullName evidence="2">Endonuclease</fullName>
    </submittedName>
</protein>
<dbReference type="Gene3D" id="3.30.870.10">
    <property type="entry name" value="Endonuclease Chain A"/>
    <property type="match status" value="1"/>
</dbReference>
<name>A9WFD2_CHLAA</name>
<organism evidence="2 3">
    <name type="scientific">Chloroflexus aurantiacus (strain ATCC 29366 / DSM 635 / J-10-fl)</name>
    <dbReference type="NCBI Taxonomy" id="324602"/>
    <lineage>
        <taxon>Bacteria</taxon>
        <taxon>Bacillati</taxon>
        <taxon>Chloroflexota</taxon>
        <taxon>Chloroflexia</taxon>
        <taxon>Chloroflexales</taxon>
        <taxon>Chloroflexineae</taxon>
        <taxon>Chloroflexaceae</taxon>
        <taxon>Chloroflexus</taxon>
    </lineage>
</organism>
<evidence type="ECO:0000259" key="1">
    <source>
        <dbReference type="PROSITE" id="PS50035"/>
    </source>
</evidence>
<accession>A9WFD2</accession>
<dbReference type="Proteomes" id="UP000002008">
    <property type="component" value="Chromosome"/>
</dbReference>
<evidence type="ECO:0000313" key="3">
    <source>
        <dbReference type="Proteomes" id="UP000002008"/>
    </source>
</evidence>
<dbReference type="EnsemblBacteria" id="ABY36116">
    <property type="protein sequence ID" value="ABY36116"/>
    <property type="gene ID" value="Caur_2917"/>
</dbReference>
<sequence length="160" mass="17749">MSKIQVVVSGLGWMGSGIGSIESAIEELLEEARDEILLTAYAIGKTDRIFKLLEVALLRGVRVRMIVNRLPEQHESIQHILNELQKKYRHFQLYPFNPGNERGDLHAKVLVVDRKRALVGSSNLSYNGLILNHEMAVLIDGQEAATIGVAIDRLTGHAGI</sequence>
<dbReference type="AlphaFoldDB" id="A9WFD2"/>
<dbReference type="SUPFAM" id="SSF56024">
    <property type="entry name" value="Phospholipase D/nuclease"/>
    <property type="match status" value="1"/>
</dbReference>
<dbReference type="eggNOG" id="COG1502">
    <property type="taxonomic scope" value="Bacteria"/>
</dbReference>
<reference evidence="3" key="1">
    <citation type="journal article" date="2011" name="BMC Genomics">
        <title>Complete genome sequence of the filamentous anoxygenic phototrophic bacterium Chloroflexus aurantiacus.</title>
        <authorList>
            <person name="Tang K.H."/>
            <person name="Barry K."/>
            <person name="Chertkov O."/>
            <person name="Dalin E."/>
            <person name="Han C.S."/>
            <person name="Hauser L.J."/>
            <person name="Honchak B.M."/>
            <person name="Karbach L.E."/>
            <person name="Land M.L."/>
            <person name="Lapidus A."/>
            <person name="Larimer F.W."/>
            <person name="Mikhailova N."/>
            <person name="Pitluck S."/>
            <person name="Pierson B.K."/>
            <person name="Blankenship R.E."/>
        </authorList>
    </citation>
    <scope>NUCLEOTIDE SEQUENCE [LARGE SCALE GENOMIC DNA]</scope>
    <source>
        <strain evidence="3">ATCC 29366 / DSM 635 / J-10-fl</strain>
    </source>
</reference>
<dbReference type="InParanoid" id="A9WFD2"/>
<dbReference type="HOGENOM" id="CLU_136188_0_0_0"/>
<keyword evidence="2" id="KW-0378">Hydrolase</keyword>
<dbReference type="PANTHER" id="PTHR21248">
    <property type="entry name" value="CARDIOLIPIN SYNTHASE"/>
    <property type="match status" value="1"/>
</dbReference>
<proteinExistence type="predicted"/>
<dbReference type="GO" id="GO:0016891">
    <property type="term" value="F:RNA endonuclease activity producing 5'-phosphomonoesters, hydrolytic mechanism"/>
    <property type="evidence" value="ECO:0000318"/>
    <property type="project" value="GO_Central"/>
</dbReference>
<keyword evidence="2" id="KW-0255">Endonuclease</keyword>
<feature type="domain" description="PLD phosphodiesterase" evidence="1">
    <location>
        <begin position="101"/>
        <end position="128"/>
    </location>
</feature>
<dbReference type="InterPro" id="IPR001736">
    <property type="entry name" value="PLipase_D/transphosphatidylase"/>
</dbReference>
<dbReference type="Pfam" id="PF13091">
    <property type="entry name" value="PLDc_2"/>
    <property type="match status" value="1"/>
</dbReference>
<dbReference type="PANTHER" id="PTHR21248:SF22">
    <property type="entry name" value="PHOSPHOLIPASE D"/>
    <property type="match status" value="1"/>
</dbReference>